<feature type="domain" description="CMP/dCMP-type deaminase" evidence="5">
    <location>
        <begin position="152"/>
        <end position="266"/>
    </location>
</feature>
<dbReference type="GO" id="GO:0003677">
    <property type="term" value="F:DNA binding"/>
    <property type="evidence" value="ECO:0007669"/>
    <property type="project" value="UniProtKB-KW"/>
</dbReference>
<reference evidence="6" key="1">
    <citation type="submission" date="2015-05" db="UniProtKB">
        <authorList>
            <consortium name="EnsemblMetazoa"/>
        </authorList>
    </citation>
    <scope>IDENTIFICATION</scope>
</reference>
<dbReference type="PANTHER" id="PTHR13235">
    <property type="entry name" value="SINGLE-STRAND SELECTIVE MONOFUNCTIONAL URACIL DNA GLYCOSYLASE"/>
    <property type="match status" value="1"/>
</dbReference>
<evidence type="ECO:0000256" key="3">
    <source>
        <dbReference type="ARBA" id="ARBA00023125"/>
    </source>
</evidence>
<evidence type="ECO:0000259" key="5">
    <source>
        <dbReference type="PROSITE" id="PS51747"/>
    </source>
</evidence>
<dbReference type="VEuPathDB" id="VectorBase:RPRC013969"/>
<sequence>MNPGPWGMMQNGVPFGETNSVRDFLDLFGTVHKPDREHPSKPVLGFSCSRSEISGRRFWELARVLGAGSPHQFFKHAFVHNYFPLCLLSSNGKNITPSELKANVKKEIERACDECLVEVLLLLEIEVVVAIGRFVEKRVQKLCSRANLPIQVSKESWMKVALKHAEQALRDGEVPVGCLFIKHNNIIAEGRNEVNVTKNATRHAEMMCIDTVLQNHWRECPLKKFGNVTVVVTVEPCIMCAAALHDLGVREIIYGCPNDRFGGCGSVLDVAAVHCKPVPVAGGLYSDQAMSLLKKFYKGVNPNAPLSKVKTKRNY</sequence>
<evidence type="ECO:0000256" key="4">
    <source>
        <dbReference type="ARBA" id="ARBA00023204"/>
    </source>
</evidence>
<keyword evidence="4" id="KW-0234">DNA repair</keyword>
<dbReference type="EnsemblMetazoa" id="RPRC013969-RA">
    <property type="protein sequence ID" value="RPRC013969-PA"/>
    <property type="gene ID" value="RPRC013969"/>
</dbReference>
<evidence type="ECO:0000313" key="7">
    <source>
        <dbReference type="Proteomes" id="UP000015103"/>
    </source>
</evidence>
<dbReference type="InterPro" id="IPR036895">
    <property type="entry name" value="Uracil-DNA_glycosylase-like_sf"/>
</dbReference>
<dbReference type="EMBL" id="ACPB03019764">
    <property type="status" value="NOT_ANNOTATED_CDS"/>
    <property type="molecule type" value="Genomic_DNA"/>
</dbReference>
<dbReference type="OMA" id="NIREVVY"/>
<keyword evidence="3" id="KW-0238">DNA-binding</keyword>
<dbReference type="Gene3D" id="3.40.140.10">
    <property type="entry name" value="Cytidine Deaminase, domain 2"/>
    <property type="match status" value="1"/>
</dbReference>
<evidence type="ECO:0000256" key="1">
    <source>
        <dbReference type="ARBA" id="ARBA00022763"/>
    </source>
</evidence>
<keyword evidence="1" id="KW-0227">DNA damage</keyword>
<dbReference type="Proteomes" id="UP000015103">
    <property type="component" value="Unassembled WGS sequence"/>
</dbReference>
<dbReference type="AlphaFoldDB" id="T1ICE9"/>
<evidence type="ECO:0000313" key="6">
    <source>
        <dbReference type="EnsemblMetazoa" id="RPRC013969-PA"/>
    </source>
</evidence>
<dbReference type="SUPFAM" id="SSF52141">
    <property type="entry name" value="Uracil-DNA glycosylase-like"/>
    <property type="match status" value="1"/>
</dbReference>
<protein>
    <submittedName>
        <fullName evidence="6">CMP/dCMP-type deaminase domain-containing protein</fullName>
    </submittedName>
</protein>
<dbReference type="Gene3D" id="3.40.470.10">
    <property type="entry name" value="Uracil-DNA glycosylase-like domain"/>
    <property type="match status" value="1"/>
</dbReference>
<dbReference type="InParanoid" id="T1ICE9"/>
<dbReference type="PROSITE" id="PS51747">
    <property type="entry name" value="CYT_DCMP_DEAMINASES_2"/>
    <property type="match status" value="1"/>
</dbReference>
<dbReference type="GO" id="GO:0000703">
    <property type="term" value="F:oxidized pyrimidine nucleobase lesion DNA N-glycosylase activity"/>
    <property type="evidence" value="ECO:0007669"/>
    <property type="project" value="TreeGrafter"/>
</dbReference>
<dbReference type="GO" id="GO:0017065">
    <property type="term" value="F:single-strand selective uracil DNA N-glycosylase activity"/>
    <property type="evidence" value="ECO:0007669"/>
    <property type="project" value="InterPro"/>
</dbReference>
<dbReference type="eggNOG" id="KOG1018">
    <property type="taxonomic scope" value="Eukaryota"/>
</dbReference>
<dbReference type="InterPro" id="IPR016193">
    <property type="entry name" value="Cytidine_deaminase-like"/>
</dbReference>
<dbReference type="HOGENOM" id="CLU_045588_0_0_1"/>
<evidence type="ECO:0000256" key="2">
    <source>
        <dbReference type="ARBA" id="ARBA00022801"/>
    </source>
</evidence>
<dbReference type="GO" id="GO:0052717">
    <property type="term" value="F:tRNA-specific adenosine-34 deaminase activity"/>
    <property type="evidence" value="ECO:0007669"/>
    <property type="project" value="UniProtKB-EC"/>
</dbReference>
<dbReference type="STRING" id="13249.T1ICE9"/>
<keyword evidence="7" id="KW-1185">Reference proteome</keyword>
<dbReference type="PANTHER" id="PTHR13235:SF2">
    <property type="entry name" value="SINGLE-STRAND SELECTIVE MONOFUNCTIONAL URACIL DNA GLYCOSYLASE"/>
    <property type="match status" value="1"/>
</dbReference>
<dbReference type="GO" id="GO:0002100">
    <property type="term" value="P:tRNA wobble adenosine to inosine editing"/>
    <property type="evidence" value="ECO:0007669"/>
    <property type="project" value="InterPro"/>
</dbReference>
<organism evidence="6 7">
    <name type="scientific">Rhodnius prolixus</name>
    <name type="common">Triatomid bug</name>
    <dbReference type="NCBI Taxonomy" id="13249"/>
    <lineage>
        <taxon>Eukaryota</taxon>
        <taxon>Metazoa</taxon>
        <taxon>Ecdysozoa</taxon>
        <taxon>Arthropoda</taxon>
        <taxon>Hexapoda</taxon>
        <taxon>Insecta</taxon>
        <taxon>Pterygota</taxon>
        <taxon>Neoptera</taxon>
        <taxon>Paraneoptera</taxon>
        <taxon>Hemiptera</taxon>
        <taxon>Heteroptera</taxon>
        <taxon>Panheteroptera</taxon>
        <taxon>Cimicomorpha</taxon>
        <taxon>Reduviidae</taxon>
        <taxon>Triatominae</taxon>
        <taxon>Rhodnius</taxon>
    </lineage>
</organism>
<dbReference type="Pfam" id="PF00383">
    <property type="entry name" value="dCMP_cyt_deam_1"/>
    <property type="match status" value="1"/>
</dbReference>
<name>T1ICE9_RHOPR</name>
<dbReference type="InterPro" id="IPR002125">
    <property type="entry name" value="CMP_dCMP_dom"/>
</dbReference>
<proteinExistence type="predicted"/>
<dbReference type="GO" id="GO:0006284">
    <property type="term" value="P:base-excision repair"/>
    <property type="evidence" value="ECO:0007669"/>
    <property type="project" value="InterPro"/>
</dbReference>
<dbReference type="CDD" id="cd01285">
    <property type="entry name" value="nucleoside_deaminase"/>
    <property type="match status" value="1"/>
</dbReference>
<dbReference type="InterPro" id="IPR039134">
    <property type="entry name" value="SMUG1"/>
</dbReference>
<dbReference type="SUPFAM" id="SSF53927">
    <property type="entry name" value="Cytidine deaminase-like"/>
    <property type="match status" value="1"/>
</dbReference>
<keyword evidence="2" id="KW-0378">Hydrolase</keyword>
<accession>T1ICE9</accession>